<protein>
    <submittedName>
        <fullName evidence="1">Uncharacterized protein</fullName>
    </submittedName>
</protein>
<keyword evidence="2" id="KW-1185">Reference proteome</keyword>
<accession>A0A5B7ZV05</accession>
<evidence type="ECO:0000313" key="2">
    <source>
        <dbReference type="Proteomes" id="UP000305398"/>
    </source>
</evidence>
<gene>
    <name evidence="1" type="ORF">FHG12_00225</name>
</gene>
<dbReference type="AlphaFoldDB" id="A0A5B7ZV05"/>
<reference evidence="1 2" key="1">
    <citation type="submission" date="2019-06" db="EMBL/GenBank/DDBJ databases">
        <authorList>
            <person name="Srinivasan S."/>
        </authorList>
    </citation>
    <scope>NUCLEOTIDE SEQUENCE [LARGE SCALE GENOMIC DNA]</scope>
    <source>
        <strain evidence="1 2">17J68-5</strain>
    </source>
</reference>
<dbReference type="RefSeq" id="WP_139513499.1">
    <property type="nucleotide sequence ID" value="NZ_CP040896.1"/>
</dbReference>
<organism evidence="1 2">
    <name type="scientific">Hymenobacter jejuensis</name>
    <dbReference type="NCBI Taxonomy" id="2502781"/>
    <lineage>
        <taxon>Bacteria</taxon>
        <taxon>Pseudomonadati</taxon>
        <taxon>Bacteroidota</taxon>
        <taxon>Cytophagia</taxon>
        <taxon>Cytophagales</taxon>
        <taxon>Hymenobacteraceae</taxon>
        <taxon>Hymenobacter</taxon>
    </lineage>
</organism>
<name>A0A5B7ZV05_9BACT</name>
<dbReference type="EMBL" id="CP040896">
    <property type="protein sequence ID" value="QDA58619.1"/>
    <property type="molecule type" value="Genomic_DNA"/>
</dbReference>
<dbReference type="Proteomes" id="UP000305398">
    <property type="component" value="Chromosome"/>
</dbReference>
<evidence type="ECO:0000313" key="1">
    <source>
        <dbReference type="EMBL" id="QDA58619.1"/>
    </source>
</evidence>
<sequence>MDIRPTQASLRTGQAELTWSECFLNAFDTIESDYVLYLQEDYFLKGFAQPAKIQELVNLMQAHDITYVGLSDPGNLGPFTPSFHPDLWTVGQKDAYRISLQASLFNKEKMRRYVRKHENPWQFEYFGNKRAHRVKDSFYTLNRDLYPHNDLFPYDATGIVSKQWDKKVVLELFEKHHIDIDYAQRGFFTPTTQKPKRKPITVENVLSRLKSLI</sequence>
<dbReference type="OrthoDB" id="8807075at2"/>
<proteinExistence type="predicted"/>
<dbReference type="KEGG" id="hyj:FHG12_00225"/>